<evidence type="ECO:0000256" key="2">
    <source>
        <dbReference type="PROSITE-ProRule" id="PRU00023"/>
    </source>
</evidence>
<proteinExistence type="predicted"/>
<feature type="region of interest" description="Disordered" evidence="3">
    <location>
        <begin position="1253"/>
        <end position="1282"/>
    </location>
</feature>
<evidence type="ECO:0000259" key="5">
    <source>
        <dbReference type="Pfam" id="PF24883"/>
    </source>
</evidence>
<dbReference type="Proteomes" id="UP000698800">
    <property type="component" value="Unassembled WGS sequence"/>
</dbReference>
<sequence>MAEPVTSIIGLVSASVSLAEKIYLYVSSAANAPRHARDFAAEVNAAAGALDMLRAHLQRERSNAFERTSVLFFAANGCKQQLEDIFRKLEPLTRSGASRSAERFRWPLRESDTRHAVESLQRYVQVFAFVYNLDGLSIVSTSQSDAIAQLQRRLDGLAEQPNDIRHQLSEILRTVQTLPYLADSATADELLQLGQRFEKFVVATTNGRTWTVASPNGSIHIVVRGISGEKSVVIDYLQKRISQTAGAPRVLYFYFDYKQQSEQTPFKVLTSLLRQLLSTYSSIPKTAWKLYEEVENKRCLPDWETLVTIFLGICSASDEVFLVLDALDECDENLNRGPILWLLRCLMRHSVRIFITSRPHPPDVKEAFAECPQITIEAAESDVRAFLHAKIAESSRMARIIDDILCKEIVQTIVEKAQGIQTSEDEVRDALHALPSGLMANLDLTMERIRTQDSQSSSRAQLALRTLMWLSHVRRPLTVDELRHALSITTETSCLNPKKFTQAELLTESCLGLVTIDDETSTVRLVHLSVSEYLQERRETLFPAAHGKLAIHCLVYLLLQDLQGSPPSTKVELDTLLSTYSFLDYASYFWGEHAALCFDAEVEKYTHKLLAHKHNLELWSLTNRVKDSWSLWWLASGFPYDIVRDTSALHVAARSEPPGFPRPNSSHVSRRLWWERSPELLVSTADIDVNLTDSDGNTALSHAIIHDRLESVQLLLSCPDIDVNLGYLLACASGDYPSSNGGSFHSRHKEQITALLLSRPDFDVNVLNPSGAAAWQLAVIDLDFGMLQLLLTRKDLDPSSTESRCLYSLWDICLNLSNSYITTVEGLLNVVLILRTLDQDHRFSMDDFDLLRFTHYILYYAFSDAGIQKSGCCKIGEYKVYGTTSEFREKLRALLESHGCTLSMKDSKGRTYLHCASYLGLEEFGRYLIGQGADVNSRDKAGSTPLHTAVREGQNLLVQLLLDHGADVCALDNDGTSIMHVAANLEEAIPIITTLLDHGATINPVNSFGETPLHDAVFRTNLKTCRFLLENGTDPNKCSTIGTPLHIASHLMNEKLILLIFSYSADPNILDCYGRSSLDHIAGFSPVSEILSSRMVSYEPTPPDVTTRHLLRCLRERIELMVGKPDRQSEFTFRLGKQLLFIGDEMSARVAFEREFYIEEQPHSEPRINRRDSCEACPCTTGLFYFCKRCAFGIFCAKCIKERPEEKDPCRGHEYLEVPGRGWRNLPRGVVNEQGQSFEEWLKDLQKKYSSNQGESALTHSTMKTPSLVHDRTHRQSAANAI</sequence>
<organism evidence="6 7">
    <name type="scientific">Glutinoglossum americanum</name>
    <dbReference type="NCBI Taxonomy" id="1670608"/>
    <lineage>
        <taxon>Eukaryota</taxon>
        <taxon>Fungi</taxon>
        <taxon>Dikarya</taxon>
        <taxon>Ascomycota</taxon>
        <taxon>Pezizomycotina</taxon>
        <taxon>Geoglossomycetes</taxon>
        <taxon>Geoglossales</taxon>
        <taxon>Geoglossaceae</taxon>
        <taxon>Glutinoglossum</taxon>
    </lineage>
</organism>
<feature type="repeat" description="ANK" evidence="2">
    <location>
        <begin position="974"/>
        <end position="1007"/>
    </location>
</feature>
<dbReference type="InterPro" id="IPR027417">
    <property type="entry name" value="P-loop_NTPase"/>
</dbReference>
<dbReference type="InterPro" id="IPR056884">
    <property type="entry name" value="NPHP3-like_N"/>
</dbReference>
<gene>
    <name evidence="6" type="ORF">FGG08_002499</name>
</gene>
<comment type="caution">
    <text evidence="6">The sequence shown here is derived from an EMBL/GenBank/DDBJ whole genome shotgun (WGS) entry which is preliminary data.</text>
</comment>
<keyword evidence="1" id="KW-0677">Repeat</keyword>
<evidence type="ECO:0000313" key="7">
    <source>
        <dbReference type="Proteomes" id="UP000698800"/>
    </source>
</evidence>
<keyword evidence="7" id="KW-1185">Reference proteome</keyword>
<feature type="repeat" description="ANK" evidence="2">
    <location>
        <begin position="941"/>
        <end position="973"/>
    </location>
</feature>
<evidence type="ECO:0000313" key="6">
    <source>
        <dbReference type="EMBL" id="KAH0543154.1"/>
    </source>
</evidence>
<dbReference type="Pfam" id="PF24883">
    <property type="entry name" value="NPHP3_N"/>
    <property type="match status" value="1"/>
</dbReference>
<feature type="compositionally biased region" description="Polar residues" evidence="3">
    <location>
        <begin position="1253"/>
        <end position="1265"/>
    </location>
</feature>
<dbReference type="EMBL" id="JAGHQL010000038">
    <property type="protein sequence ID" value="KAH0543154.1"/>
    <property type="molecule type" value="Genomic_DNA"/>
</dbReference>
<dbReference type="PANTHER" id="PTHR10039:SF16">
    <property type="entry name" value="GPI INOSITOL-DEACYLASE"/>
    <property type="match status" value="1"/>
</dbReference>
<feature type="domain" description="GPI inositol-deacylase winged helix" evidence="4">
    <location>
        <begin position="458"/>
        <end position="536"/>
    </location>
</feature>
<dbReference type="InterPro" id="IPR036770">
    <property type="entry name" value="Ankyrin_rpt-contain_sf"/>
</dbReference>
<keyword evidence="2" id="KW-0040">ANK repeat</keyword>
<feature type="domain" description="Nephrocystin 3-like N-terminal" evidence="5">
    <location>
        <begin position="230"/>
        <end position="358"/>
    </location>
</feature>
<reference evidence="6" key="1">
    <citation type="submission" date="2021-03" db="EMBL/GenBank/DDBJ databases">
        <title>Comparative genomics and phylogenomic investigation of the class Geoglossomycetes provide insights into ecological specialization and systematics.</title>
        <authorList>
            <person name="Melie T."/>
            <person name="Pirro S."/>
            <person name="Miller A.N."/>
            <person name="Quandt A."/>
        </authorList>
    </citation>
    <scope>NUCLEOTIDE SEQUENCE</scope>
    <source>
        <strain evidence="6">GBOQ0MN5Z8</strain>
    </source>
</reference>
<name>A0A9P8L4F7_9PEZI</name>
<dbReference type="InterPro" id="IPR054471">
    <property type="entry name" value="GPIID_WHD"/>
</dbReference>
<evidence type="ECO:0000256" key="3">
    <source>
        <dbReference type="SAM" id="MobiDB-lite"/>
    </source>
</evidence>
<accession>A0A9P8L4F7</accession>
<dbReference type="Pfam" id="PF00023">
    <property type="entry name" value="Ank"/>
    <property type="match status" value="2"/>
</dbReference>
<dbReference type="SUPFAM" id="SSF48403">
    <property type="entry name" value="Ankyrin repeat"/>
    <property type="match status" value="2"/>
</dbReference>
<dbReference type="Gene3D" id="1.25.40.20">
    <property type="entry name" value="Ankyrin repeat-containing domain"/>
    <property type="match status" value="2"/>
</dbReference>
<dbReference type="PROSITE" id="PS50088">
    <property type="entry name" value="ANK_REPEAT"/>
    <property type="match status" value="4"/>
</dbReference>
<protein>
    <recommendedName>
        <fullName evidence="8">Ankyrin repeat protein</fullName>
    </recommendedName>
</protein>
<dbReference type="Pfam" id="PF22939">
    <property type="entry name" value="WHD_GPIID"/>
    <property type="match status" value="1"/>
</dbReference>
<feature type="repeat" description="ANK" evidence="2">
    <location>
        <begin position="1008"/>
        <end position="1040"/>
    </location>
</feature>
<feature type="repeat" description="ANK" evidence="2">
    <location>
        <begin position="908"/>
        <end position="940"/>
    </location>
</feature>
<evidence type="ECO:0000256" key="1">
    <source>
        <dbReference type="ARBA" id="ARBA00022737"/>
    </source>
</evidence>
<evidence type="ECO:0000259" key="4">
    <source>
        <dbReference type="Pfam" id="PF22939"/>
    </source>
</evidence>
<dbReference type="PROSITE" id="PS50297">
    <property type="entry name" value="ANK_REP_REGION"/>
    <property type="match status" value="4"/>
</dbReference>
<dbReference type="OrthoDB" id="4772757at2759"/>
<dbReference type="InterPro" id="IPR002110">
    <property type="entry name" value="Ankyrin_rpt"/>
</dbReference>
<dbReference type="SMART" id="SM00248">
    <property type="entry name" value="ANK"/>
    <property type="match status" value="7"/>
</dbReference>
<evidence type="ECO:0008006" key="8">
    <source>
        <dbReference type="Google" id="ProtNLM"/>
    </source>
</evidence>
<dbReference type="Gene3D" id="3.40.50.300">
    <property type="entry name" value="P-loop containing nucleotide triphosphate hydrolases"/>
    <property type="match status" value="1"/>
</dbReference>
<dbReference type="PANTHER" id="PTHR10039">
    <property type="entry name" value="AMELOGENIN"/>
    <property type="match status" value="1"/>
</dbReference>
<dbReference type="Pfam" id="PF12796">
    <property type="entry name" value="Ank_2"/>
    <property type="match status" value="1"/>
</dbReference>